<name>A0A381YR71_9ZZZZ</name>
<dbReference type="EMBL" id="UINC01018843">
    <property type="protein sequence ID" value="SVA79444.1"/>
    <property type="molecule type" value="Genomic_DNA"/>
</dbReference>
<gene>
    <name evidence="1" type="ORF">METZ01_LOCUS132298</name>
</gene>
<accession>A0A381YR71</accession>
<reference evidence="1" key="1">
    <citation type="submission" date="2018-05" db="EMBL/GenBank/DDBJ databases">
        <authorList>
            <person name="Lanie J.A."/>
            <person name="Ng W.-L."/>
            <person name="Kazmierczak K.M."/>
            <person name="Andrzejewski T.M."/>
            <person name="Davidsen T.M."/>
            <person name="Wayne K.J."/>
            <person name="Tettelin H."/>
            <person name="Glass J.I."/>
            <person name="Rusch D."/>
            <person name="Podicherti R."/>
            <person name="Tsui H.-C.T."/>
            <person name="Winkler M.E."/>
        </authorList>
    </citation>
    <scope>NUCLEOTIDE SEQUENCE</scope>
</reference>
<protein>
    <submittedName>
        <fullName evidence="1">Uncharacterized protein</fullName>
    </submittedName>
</protein>
<organism evidence="1">
    <name type="scientific">marine metagenome</name>
    <dbReference type="NCBI Taxonomy" id="408172"/>
    <lineage>
        <taxon>unclassified sequences</taxon>
        <taxon>metagenomes</taxon>
        <taxon>ecological metagenomes</taxon>
    </lineage>
</organism>
<proteinExistence type="predicted"/>
<sequence>MPTSKGVRSSGMKILNTPRVIEVRTNSTGNPTVVHMPSSAPLRSNGKWVKVTKVEDLWKVNDEWWRGPDEEISRLYYILRIDSGQQITLFLDLITNKWHQQSG</sequence>
<dbReference type="AlphaFoldDB" id="A0A381YR71"/>
<evidence type="ECO:0000313" key="1">
    <source>
        <dbReference type="EMBL" id="SVA79444.1"/>
    </source>
</evidence>